<name>A0A4T9GYI1_ECOLX</name>
<dbReference type="Proteomes" id="UP000327073">
    <property type="component" value="Unassembled WGS sequence"/>
</dbReference>
<dbReference type="SUPFAM" id="SSF49401">
    <property type="entry name" value="Bacterial adhesins"/>
    <property type="match status" value="1"/>
</dbReference>
<dbReference type="EMBL" id="VZEL01000035">
    <property type="protein sequence ID" value="KAB0121902.1"/>
    <property type="molecule type" value="Genomic_DNA"/>
</dbReference>
<dbReference type="PANTHER" id="PTHR33420:SF12">
    <property type="entry name" value="FIMBRIN-LIKE PROTEIN FIMI-RELATED"/>
    <property type="match status" value="1"/>
</dbReference>
<keyword evidence="3" id="KW-0732">Signal</keyword>
<reference evidence="6 7" key="1">
    <citation type="submission" date="2019-03" db="EMBL/GenBank/DDBJ databases">
        <title>Whole Genome Sequencing of Shiga-Toxin Escherichia coli Strains from Nebraska.</title>
        <authorList>
            <person name="Abdalhamid B."/>
            <person name="Mccutchen E.L."/>
            <person name="Bouska A.C."/>
            <person name="Hinrichs S.H."/>
            <person name="Iwen P.C."/>
        </authorList>
    </citation>
    <scope>NUCLEOTIDE SEQUENCE [LARGE SCALE GENOMIC DNA]</scope>
    <source>
        <strain evidence="6 7">STEC_170836</strain>
    </source>
</reference>
<dbReference type="GO" id="GO:0043709">
    <property type="term" value="P:cell adhesion involved in single-species biofilm formation"/>
    <property type="evidence" value="ECO:0007669"/>
    <property type="project" value="TreeGrafter"/>
</dbReference>
<comment type="caution">
    <text evidence="6">The sequence shown here is derived from an EMBL/GenBank/DDBJ whole genome shotgun (WGS) entry which is preliminary data.</text>
</comment>
<dbReference type="Gene3D" id="2.60.40.1090">
    <property type="entry name" value="Fimbrial-type adhesion domain"/>
    <property type="match status" value="1"/>
</dbReference>
<evidence type="ECO:0000313" key="6">
    <source>
        <dbReference type="EMBL" id="KAB0121902.1"/>
    </source>
</evidence>
<evidence type="ECO:0000256" key="2">
    <source>
        <dbReference type="ARBA" id="ARBA00006671"/>
    </source>
</evidence>
<evidence type="ECO:0000256" key="3">
    <source>
        <dbReference type="ARBA" id="ARBA00022729"/>
    </source>
</evidence>
<dbReference type="PANTHER" id="PTHR33420">
    <property type="entry name" value="FIMBRIAL SUBUNIT ELFA-RELATED"/>
    <property type="match status" value="1"/>
</dbReference>
<dbReference type="InterPro" id="IPR000259">
    <property type="entry name" value="Adhesion_dom_fimbrial"/>
</dbReference>
<evidence type="ECO:0000256" key="4">
    <source>
        <dbReference type="ARBA" id="ARBA00023263"/>
    </source>
</evidence>
<dbReference type="AlphaFoldDB" id="A0A4T9GYI1"/>
<dbReference type="Gene3D" id="2.60.40.3310">
    <property type="match status" value="1"/>
</dbReference>
<comment type="similarity">
    <text evidence="2">Belongs to the fimbrial protein family.</text>
</comment>
<evidence type="ECO:0000313" key="7">
    <source>
        <dbReference type="Proteomes" id="UP000327073"/>
    </source>
</evidence>
<organism evidence="6 7">
    <name type="scientific">Escherichia coli</name>
    <dbReference type="NCBI Taxonomy" id="562"/>
    <lineage>
        <taxon>Bacteria</taxon>
        <taxon>Pseudomonadati</taxon>
        <taxon>Pseudomonadota</taxon>
        <taxon>Gammaproteobacteria</taxon>
        <taxon>Enterobacterales</taxon>
        <taxon>Enterobacteriaceae</taxon>
        <taxon>Escherichia</taxon>
    </lineage>
</organism>
<evidence type="ECO:0000256" key="1">
    <source>
        <dbReference type="ARBA" id="ARBA00004561"/>
    </source>
</evidence>
<sequence>MRGALPFTGTGKPAVSDPGEPGMQGGGKMRVWRGMILLAGILFCQASWAFCTSSVSFSISPGTVVVQRDAVVGEPISDWLVSNQGMAYQDCNYDATPQYVINAGIKNTGSRASVTWNGEAVFNSNVAGVGFVFEGRSSVDSNPLPENWIGIASGQSQVFTLQISHSVGYHPSINDQARIRLIKTGDITPGTLSGNLGRFIAGTRENGQWSTEIPITFSGGQITTIACSVTTPDVNVPLGQHQKAEFSGPGTGTGWQAFNIGLDCDKSARINVQIDAVQDPSNVAGVMKLDSAPGDMAATGIGVQLFFAPDNSAVQFGQSRYYYTSPNGGTETVQLKARYYQTAATITAGVANATATFTLTYK</sequence>
<protein>
    <submittedName>
        <fullName evidence="6">Fimbrial protein</fullName>
    </submittedName>
</protein>
<gene>
    <name evidence="6" type="ORF">F7F11_23255</name>
</gene>
<dbReference type="Pfam" id="PF00419">
    <property type="entry name" value="Fimbrial"/>
    <property type="match status" value="1"/>
</dbReference>
<dbReference type="InterPro" id="IPR008966">
    <property type="entry name" value="Adhesion_dom_sf"/>
</dbReference>
<accession>A0A4T9GYI1</accession>
<dbReference type="GO" id="GO:0009289">
    <property type="term" value="C:pilus"/>
    <property type="evidence" value="ECO:0007669"/>
    <property type="project" value="UniProtKB-SubCell"/>
</dbReference>
<evidence type="ECO:0000259" key="5">
    <source>
        <dbReference type="Pfam" id="PF00419"/>
    </source>
</evidence>
<feature type="domain" description="Fimbrial-type adhesion" evidence="5">
    <location>
        <begin position="221"/>
        <end position="362"/>
    </location>
</feature>
<comment type="subcellular location">
    <subcellularLocation>
        <location evidence="1">Fimbrium</location>
    </subcellularLocation>
</comment>
<dbReference type="InterPro" id="IPR050263">
    <property type="entry name" value="Bact_Fimbrial_Adh_Pro"/>
</dbReference>
<keyword evidence="4" id="KW-0281">Fimbrium</keyword>
<proteinExistence type="inferred from homology"/>
<dbReference type="InterPro" id="IPR036937">
    <property type="entry name" value="Adhesion_dom_fimbrial_sf"/>
</dbReference>